<dbReference type="Proteomes" id="UP001209755">
    <property type="component" value="Unassembled WGS sequence"/>
</dbReference>
<reference evidence="2" key="1">
    <citation type="submission" date="2023-07" db="EMBL/GenBank/DDBJ databases">
        <title>Genome sequencing of Purple Non-Sulfur Bacteria from various extreme environments.</title>
        <authorList>
            <person name="Mayer M."/>
        </authorList>
    </citation>
    <scope>NUCLEOTIDE SEQUENCE [LARGE SCALE GENOMIC DNA]</scope>
    <source>
        <strain evidence="2">DSM 17935</strain>
    </source>
</reference>
<proteinExistence type="predicted"/>
<keyword evidence="2" id="KW-1185">Reference proteome</keyword>
<evidence type="ECO:0000313" key="1">
    <source>
        <dbReference type="EMBL" id="MCW2308831.1"/>
    </source>
</evidence>
<name>A0ABT3HEL0_9HYPH</name>
<accession>A0ABT3HEL0</accession>
<gene>
    <name evidence="1" type="ORF">M2319_003180</name>
</gene>
<evidence type="ECO:0000313" key="2">
    <source>
        <dbReference type="Proteomes" id="UP001209755"/>
    </source>
</evidence>
<comment type="caution">
    <text evidence="1">The sequence shown here is derived from an EMBL/GenBank/DDBJ whole genome shotgun (WGS) entry which is preliminary data.</text>
</comment>
<organism evidence="1 2">
    <name type="scientific">Rhodobium gokarnense</name>
    <dbReference type="NCBI Taxonomy" id="364296"/>
    <lineage>
        <taxon>Bacteria</taxon>
        <taxon>Pseudomonadati</taxon>
        <taxon>Pseudomonadota</taxon>
        <taxon>Alphaproteobacteria</taxon>
        <taxon>Hyphomicrobiales</taxon>
        <taxon>Rhodobiaceae</taxon>
        <taxon>Rhodobium</taxon>
    </lineage>
</organism>
<protein>
    <submittedName>
        <fullName evidence="1">Uncharacterized protein</fullName>
    </submittedName>
</protein>
<dbReference type="EMBL" id="JAOQNS010000009">
    <property type="protein sequence ID" value="MCW2308831.1"/>
    <property type="molecule type" value="Genomic_DNA"/>
</dbReference>
<dbReference type="RefSeq" id="WP_264602430.1">
    <property type="nucleotide sequence ID" value="NZ_JAOQNS010000009.1"/>
</dbReference>
<sequence>MALTLSEELRRTFDRVALRHEAHGIQSPHQWRRADDLIQRCDKAVAREEHLFRTNHATRVEVARRRMINEAGTPKRTLQHPRAAHDRFSPADTLRQAEREVRAAHHVRLDKIRDFEARELGRIVKQSMRENNLRGDLRLAFRRSTNRRSGQDRRKGPAR</sequence>